<reference evidence="2" key="1">
    <citation type="submission" date="2020-12" db="EMBL/GenBank/DDBJ databases">
        <title>Genomic characterization of non-nitrogen-fixing Frankia strains.</title>
        <authorList>
            <person name="Carlos-Shanley C."/>
            <person name="Guerra T."/>
            <person name="Hahn D."/>
        </authorList>
    </citation>
    <scope>NUCLEOTIDE SEQUENCE</scope>
    <source>
        <strain evidence="2">CN6</strain>
    </source>
</reference>
<proteinExistence type="predicted"/>
<dbReference type="Gene3D" id="3.40.630.30">
    <property type="match status" value="1"/>
</dbReference>
<sequence>MADEAPGDLTTRRPTPEDHRRVLAVLDDWWGGFQREHGSARRRSLLPRLYFQHFADSSFLVERDGRLVAFLIGFVSQSRPDVGYIHFVGVDPAARRTGIAASLYRRFFQHVAARGCRQVTCITTPGNRLSVAFHTGIGFAISPGDTVIDGVSAHSDYDGPGLPCVVFTRALDDFLDPAPDPVGVDR</sequence>
<dbReference type="PROSITE" id="PS51186">
    <property type="entry name" value="GNAT"/>
    <property type="match status" value="1"/>
</dbReference>
<keyword evidence="3" id="KW-1185">Reference proteome</keyword>
<dbReference type="SUPFAM" id="SSF55729">
    <property type="entry name" value="Acyl-CoA N-acyltransferases (Nat)"/>
    <property type="match status" value="1"/>
</dbReference>
<evidence type="ECO:0000259" key="1">
    <source>
        <dbReference type="PROSITE" id="PS51186"/>
    </source>
</evidence>
<dbReference type="AlphaFoldDB" id="A0A937UP70"/>
<dbReference type="CDD" id="cd04301">
    <property type="entry name" value="NAT_SF"/>
    <property type="match status" value="1"/>
</dbReference>
<dbReference type="RefSeq" id="WP_203005166.1">
    <property type="nucleotide sequence ID" value="NZ_JADWYU010000153.1"/>
</dbReference>
<dbReference type="InterPro" id="IPR017255">
    <property type="entry name" value="AcTrfase_GNAT_prd"/>
</dbReference>
<dbReference type="Pfam" id="PF00583">
    <property type="entry name" value="Acetyltransf_1"/>
    <property type="match status" value="1"/>
</dbReference>
<dbReference type="Proteomes" id="UP000604475">
    <property type="component" value="Unassembled WGS sequence"/>
</dbReference>
<dbReference type="PIRSF" id="PIRSF037663">
    <property type="entry name" value="Acetyltransf_GNAT_prd"/>
    <property type="match status" value="1"/>
</dbReference>
<dbReference type="PANTHER" id="PTHR43072">
    <property type="entry name" value="N-ACETYLTRANSFERASE"/>
    <property type="match status" value="1"/>
</dbReference>
<accession>A0A937UP70</accession>
<evidence type="ECO:0000313" key="2">
    <source>
        <dbReference type="EMBL" id="MBL7628772.1"/>
    </source>
</evidence>
<dbReference type="InterPro" id="IPR000182">
    <property type="entry name" value="GNAT_dom"/>
</dbReference>
<feature type="domain" description="N-acetyltransferase" evidence="1">
    <location>
        <begin position="9"/>
        <end position="172"/>
    </location>
</feature>
<dbReference type="PANTHER" id="PTHR43072:SF36">
    <property type="entry name" value="RIBOSOMAL-PROTEIN-ALANINE ACETYLTRANSFERASE"/>
    <property type="match status" value="1"/>
</dbReference>
<organism evidence="2 3">
    <name type="scientific">Frankia nepalensis</name>
    <dbReference type="NCBI Taxonomy" id="1836974"/>
    <lineage>
        <taxon>Bacteria</taxon>
        <taxon>Bacillati</taxon>
        <taxon>Actinomycetota</taxon>
        <taxon>Actinomycetes</taxon>
        <taxon>Frankiales</taxon>
        <taxon>Frankiaceae</taxon>
        <taxon>Frankia</taxon>
    </lineage>
</organism>
<dbReference type="InterPro" id="IPR016181">
    <property type="entry name" value="Acyl_CoA_acyltransferase"/>
</dbReference>
<gene>
    <name evidence="2" type="ORF">I7412_16745</name>
</gene>
<name>A0A937UP70_9ACTN</name>
<dbReference type="EMBL" id="JAEACQ010000195">
    <property type="protein sequence ID" value="MBL7628772.1"/>
    <property type="molecule type" value="Genomic_DNA"/>
</dbReference>
<dbReference type="GO" id="GO:0016747">
    <property type="term" value="F:acyltransferase activity, transferring groups other than amino-acyl groups"/>
    <property type="evidence" value="ECO:0007669"/>
    <property type="project" value="InterPro"/>
</dbReference>
<protein>
    <submittedName>
        <fullName evidence="2">GNAT family N-acetyltransferase</fullName>
    </submittedName>
</protein>
<comment type="caution">
    <text evidence="2">The sequence shown here is derived from an EMBL/GenBank/DDBJ whole genome shotgun (WGS) entry which is preliminary data.</text>
</comment>
<evidence type="ECO:0000313" key="3">
    <source>
        <dbReference type="Proteomes" id="UP000604475"/>
    </source>
</evidence>